<feature type="transmembrane region" description="Helical" evidence="12">
    <location>
        <begin position="169"/>
        <end position="189"/>
    </location>
</feature>
<dbReference type="SUPFAM" id="SSF52540">
    <property type="entry name" value="P-loop containing nucleoside triphosphate hydrolases"/>
    <property type="match status" value="2"/>
</dbReference>
<evidence type="ECO:0000256" key="2">
    <source>
        <dbReference type="ARBA" id="ARBA00004308"/>
    </source>
</evidence>
<comment type="subcellular location">
    <subcellularLocation>
        <location evidence="2">Endomembrane system</location>
    </subcellularLocation>
    <subcellularLocation>
        <location evidence="1">Membrane</location>
        <topology evidence="1">Multi-pass membrane protein</topology>
    </subcellularLocation>
</comment>
<comment type="caution">
    <text evidence="15">The sequence shown here is derived from an EMBL/GenBank/DDBJ whole genome shotgun (WGS) entry which is preliminary data.</text>
</comment>
<feature type="domain" description="ABC transporter" evidence="13">
    <location>
        <begin position="1015"/>
        <end position="1252"/>
    </location>
</feature>
<keyword evidence="16" id="KW-1185">Reference proteome</keyword>
<feature type="transmembrane region" description="Helical" evidence="12">
    <location>
        <begin position="42"/>
        <end position="62"/>
    </location>
</feature>
<feature type="transmembrane region" description="Helical" evidence="12">
    <location>
        <begin position="918"/>
        <end position="940"/>
    </location>
</feature>
<dbReference type="InterPro" id="IPR011527">
    <property type="entry name" value="ABC1_TM_dom"/>
</dbReference>
<keyword evidence="9 12" id="KW-0472">Membrane</keyword>
<keyword evidence="7" id="KW-0067">ATP-binding</keyword>
<dbReference type="Proteomes" id="UP000800235">
    <property type="component" value="Unassembled WGS sequence"/>
</dbReference>
<feature type="region of interest" description="Disordered" evidence="11">
    <location>
        <begin position="1"/>
        <end position="21"/>
    </location>
</feature>
<dbReference type="CDD" id="cd03249">
    <property type="entry name" value="ABC_MTABC3_MDL1_MDL2"/>
    <property type="match status" value="2"/>
</dbReference>
<dbReference type="GO" id="GO:0015421">
    <property type="term" value="F:ABC-type oligopeptide transporter activity"/>
    <property type="evidence" value="ECO:0007669"/>
    <property type="project" value="TreeGrafter"/>
</dbReference>
<dbReference type="FunFam" id="3.40.50.300:FF:000967">
    <property type="entry name" value="ABC multidrug transporter mdr4"/>
    <property type="match status" value="1"/>
</dbReference>
<keyword evidence="8 12" id="KW-1133">Transmembrane helix</keyword>
<accession>A0A9P4NPN2</accession>
<evidence type="ECO:0000256" key="7">
    <source>
        <dbReference type="ARBA" id="ARBA00022840"/>
    </source>
</evidence>
<evidence type="ECO:0000256" key="5">
    <source>
        <dbReference type="ARBA" id="ARBA00022692"/>
    </source>
</evidence>
<evidence type="ECO:0000259" key="13">
    <source>
        <dbReference type="PROSITE" id="PS50893"/>
    </source>
</evidence>
<feature type="transmembrane region" description="Helical" evidence="12">
    <location>
        <begin position="806"/>
        <end position="829"/>
    </location>
</feature>
<evidence type="ECO:0000256" key="3">
    <source>
        <dbReference type="ARBA" id="ARBA00007577"/>
    </source>
</evidence>
<evidence type="ECO:0000313" key="15">
    <source>
        <dbReference type="EMBL" id="KAF2429760.1"/>
    </source>
</evidence>
<dbReference type="SUPFAM" id="SSF90123">
    <property type="entry name" value="ABC transporter transmembrane region"/>
    <property type="match status" value="2"/>
</dbReference>
<dbReference type="Gene3D" id="3.40.50.300">
    <property type="entry name" value="P-loop containing nucleotide triphosphate hydrolases"/>
    <property type="match status" value="2"/>
</dbReference>
<dbReference type="PANTHER" id="PTHR43394:SF27">
    <property type="entry name" value="ATP-DEPENDENT TRANSLOCASE ABCB1-LIKE"/>
    <property type="match status" value="1"/>
</dbReference>
<dbReference type="InterPro" id="IPR027417">
    <property type="entry name" value="P-loop_NTPase"/>
</dbReference>
<evidence type="ECO:0000256" key="8">
    <source>
        <dbReference type="ARBA" id="ARBA00022989"/>
    </source>
</evidence>
<dbReference type="Gene3D" id="1.20.1560.10">
    <property type="entry name" value="ABC transporter type 1, transmembrane domain"/>
    <property type="match status" value="1"/>
</dbReference>
<dbReference type="CDD" id="cd18578">
    <property type="entry name" value="ABC_6TM_Pgp_ABCB1_D2_like"/>
    <property type="match status" value="1"/>
</dbReference>
<dbReference type="PROSITE" id="PS00211">
    <property type="entry name" value="ABC_TRANSPORTER_1"/>
    <property type="match status" value="2"/>
</dbReference>
<evidence type="ECO:0000256" key="4">
    <source>
        <dbReference type="ARBA" id="ARBA00022448"/>
    </source>
</evidence>
<feature type="transmembrane region" description="Helical" evidence="12">
    <location>
        <begin position="952"/>
        <end position="971"/>
    </location>
</feature>
<evidence type="ECO:0000256" key="9">
    <source>
        <dbReference type="ARBA" id="ARBA00023136"/>
    </source>
</evidence>
<feature type="domain" description="ABC transporter" evidence="13">
    <location>
        <begin position="372"/>
        <end position="617"/>
    </location>
</feature>
<feature type="transmembrane region" description="Helical" evidence="12">
    <location>
        <begin position="96"/>
        <end position="117"/>
    </location>
</feature>
<dbReference type="GO" id="GO:0005743">
    <property type="term" value="C:mitochondrial inner membrane"/>
    <property type="evidence" value="ECO:0007669"/>
    <property type="project" value="TreeGrafter"/>
</dbReference>
<feature type="domain" description="ABC transmembrane type-1" evidence="14">
    <location>
        <begin position="699"/>
        <end position="979"/>
    </location>
</feature>
<dbReference type="AlphaFoldDB" id="A0A9P4NPN2"/>
<proteinExistence type="inferred from homology"/>
<dbReference type="GO" id="GO:0005524">
    <property type="term" value="F:ATP binding"/>
    <property type="evidence" value="ECO:0007669"/>
    <property type="project" value="UniProtKB-KW"/>
</dbReference>
<protein>
    <submittedName>
        <fullName evidence="15">P-loop containing nucleoside triphosphate hydrolase protein</fullName>
    </submittedName>
</protein>
<feature type="transmembrane region" description="Helical" evidence="12">
    <location>
        <begin position="314"/>
        <end position="333"/>
    </location>
</feature>
<name>A0A9P4NPN2_9PEZI</name>
<dbReference type="Pfam" id="PF00664">
    <property type="entry name" value="ABC_membrane"/>
    <property type="match status" value="2"/>
</dbReference>
<dbReference type="InterPro" id="IPR017871">
    <property type="entry name" value="ABC_transporter-like_CS"/>
</dbReference>
<feature type="transmembrane region" description="Helical" evidence="12">
    <location>
        <begin position="732"/>
        <end position="755"/>
    </location>
</feature>
<evidence type="ECO:0000256" key="10">
    <source>
        <dbReference type="ARBA" id="ARBA00023180"/>
    </source>
</evidence>
<sequence>MTGAIEKDEAANQDAAKEVPEEAEGDMKSYVRIFSYADRGSWILNIVALLCTIGSGTLLPLMDLVFGKSVTTFNSFGTGSIDGASFRSQSTKWTLWFVYLFLARFALTYIWTMALNISATRTTKALRVDFLKHTLRQDVAFFDSTSSGAVSIHVTTNGNLVNNGISEKLGLACQGVATFVAAFAVAFAIQWKLTLITIAVVPTIIIVTAICVGIDVKQESRILPIYSRAGQLAEEVFSSMRTVHAFWAHPQLSMRYESLLENARKEGMKKSPNYGVMFSTEFFCVYAGYGLAFWQGIRLYAKGEIKQSGDIVTVIFAVIVAATALTQVAPQILHITKAASAAHDLFKIIDREPIIDSLSESGEAPTTCHGDIELRGIQFAYPSRPDVPVLQDFNISIPANKTTALVGASGSGKSTIIGLLERWYAASAGTILMDGIDIANLKIEWLRTNVRLVQQEPVLFSGTVFQNVAFGLVGTAFVTAPYEEQLKLVQAACKQAYAHDFIEDLPEGYSTEIGERAGRLSGGQKQRIAIARSIISNPKVLLLDEATSALDPKAERVVQDALDNVSSQRTTLMIAHKLSTVRKADNIAVMSKGAIIEQGTHEELIALHGAYSRLVKAQDLHQKEFGDGEDEVAETKAVDPLVTLQRTKTTATSTRYEAGDEKDDTKRRLNYSLLRCLTILLRDSKDLWVLYMVVLTTCVLGGLTFPALATLFARVMSAFLLTRSEMVKQGDFYSLMFFIVALAVFGIYFVLGWMCNAISQTLTKRYRLQMFNDVLRQDMSFFDKPENTTGAIVSRLSTEPTHLQDLLGFNVALILIGFVNVIASSTLAIAVGWKLGLVVVFGALPAMVFCGYLRIRLTFKLESAVEQRFAESAALASEAVSAIRTVASLALEKNVLERYENNLAGIEKKSIKSVVWTMFWFSLTQSINFLAMALGFWYGSQLLSTGEYSNEQFFIVFISVIFSGEAAAQFFSYTTSLTQAQGAANYMLWLKSREPIVHELGSNGNEKPHDGAAEVECKAVSFSYPLRPEYRVLRRVNAAAKPGQSIAFVGASGCGKSTMIGLLERFYDPSSGSIILDGSDISTICPRVHRSQIALVQQEPTLYQLSVRENVALGVEGHATDEHIEAALRKANIFEFITSLPEGMNTLCGSRGTQLSGGQRQRIAIARALIRKPRLLLLDEATSALDTESEKLVQAALKNGSDGCTTIAVAHRLSTIKDCDAILVFSKGLIVESGTHQQLLAKRGMYYEMCLGQSLDQEV</sequence>
<keyword evidence="15" id="KW-0378">Hydrolase</keyword>
<dbReference type="InterPro" id="IPR036640">
    <property type="entry name" value="ABC1_TM_sf"/>
</dbReference>
<feature type="transmembrane region" description="Helical" evidence="12">
    <location>
        <begin position="688"/>
        <end position="712"/>
    </location>
</feature>
<dbReference type="InterPro" id="IPR039421">
    <property type="entry name" value="Type_1_exporter"/>
</dbReference>
<dbReference type="GO" id="GO:0012505">
    <property type="term" value="C:endomembrane system"/>
    <property type="evidence" value="ECO:0007669"/>
    <property type="project" value="UniProtKB-SubCell"/>
</dbReference>
<evidence type="ECO:0000256" key="1">
    <source>
        <dbReference type="ARBA" id="ARBA00004141"/>
    </source>
</evidence>
<reference evidence="15" key="1">
    <citation type="journal article" date="2020" name="Stud. Mycol.">
        <title>101 Dothideomycetes genomes: a test case for predicting lifestyles and emergence of pathogens.</title>
        <authorList>
            <person name="Haridas S."/>
            <person name="Albert R."/>
            <person name="Binder M."/>
            <person name="Bloem J."/>
            <person name="Labutti K."/>
            <person name="Salamov A."/>
            <person name="Andreopoulos B."/>
            <person name="Baker S."/>
            <person name="Barry K."/>
            <person name="Bills G."/>
            <person name="Bluhm B."/>
            <person name="Cannon C."/>
            <person name="Castanera R."/>
            <person name="Culley D."/>
            <person name="Daum C."/>
            <person name="Ezra D."/>
            <person name="Gonzalez J."/>
            <person name="Henrissat B."/>
            <person name="Kuo A."/>
            <person name="Liang C."/>
            <person name="Lipzen A."/>
            <person name="Lutzoni F."/>
            <person name="Magnuson J."/>
            <person name="Mondo S."/>
            <person name="Nolan M."/>
            <person name="Ohm R."/>
            <person name="Pangilinan J."/>
            <person name="Park H.-J."/>
            <person name="Ramirez L."/>
            <person name="Alfaro M."/>
            <person name="Sun H."/>
            <person name="Tritt A."/>
            <person name="Yoshinaga Y."/>
            <person name="Zwiers L.-H."/>
            <person name="Turgeon B."/>
            <person name="Goodwin S."/>
            <person name="Spatafora J."/>
            <person name="Crous P."/>
            <person name="Grigoriev I."/>
        </authorList>
    </citation>
    <scope>NUCLEOTIDE SEQUENCE</scope>
    <source>
        <strain evidence="15">CBS 130266</strain>
    </source>
</reference>
<evidence type="ECO:0000256" key="11">
    <source>
        <dbReference type="SAM" id="MobiDB-lite"/>
    </source>
</evidence>
<feature type="transmembrane region" description="Helical" evidence="12">
    <location>
        <begin position="195"/>
        <end position="216"/>
    </location>
</feature>
<dbReference type="SMART" id="SM00382">
    <property type="entry name" value="AAA"/>
    <property type="match status" value="2"/>
</dbReference>
<dbReference type="GO" id="GO:0090374">
    <property type="term" value="P:oligopeptide export from mitochondrion"/>
    <property type="evidence" value="ECO:0007669"/>
    <property type="project" value="TreeGrafter"/>
</dbReference>
<dbReference type="FunFam" id="3.40.50.300:FF:001530">
    <property type="entry name" value="ABC multidrug transporter (Eurofung)"/>
    <property type="match status" value="1"/>
</dbReference>
<evidence type="ECO:0000256" key="12">
    <source>
        <dbReference type="SAM" id="Phobius"/>
    </source>
</evidence>
<keyword evidence="4" id="KW-0813">Transport</keyword>
<dbReference type="OrthoDB" id="6500128at2759"/>
<feature type="transmembrane region" description="Helical" evidence="12">
    <location>
        <begin position="274"/>
        <end position="294"/>
    </location>
</feature>
<dbReference type="InterPro" id="IPR003439">
    <property type="entry name" value="ABC_transporter-like_ATP-bd"/>
</dbReference>
<keyword evidence="5 12" id="KW-0812">Transmembrane</keyword>
<keyword evidence="6" id="KW-0547">Nucleotide-binding</keyword>
<evidence type="ECO:0000313" key="16">
    <source>
        <dbReference type="Proteomes" id="UP000800235"/>
    </source>
</evidence>
<feature type="domain" description="ABC transmembrane type-1" evidence="14">
    <location>
        <begin position="46"/>
        <end position="337"/>
    </location>
</feature>
<dbReference type="PROSITE" id="PS50929">
    <property type="entry name" value="ABC_TM1F"/>
    <property type="match status" value="2"/>
</dbReference>
<organism evidence="15 16">
    <name type="scientific">Tothia fuscella</name>
    <dbReference type="NCBI Taxonomy" id="1048955"/>
    <lineage>
        <taxon>Eukaryota</taxon>
        <taxon>Fungi</taxon>
        <taxon>Dikarya</taxon>
        <taxon>Ascomycota</taxon>
        <taxon>Pezizomycotina</taxon>
        <taxon>Dothideomycetes</taxon>
        <taxon>Pleosporomycetidae</taxon>
        <taxon>Venturiales</taxon>
        <taxon>Cylindrosympodiaceae</taxon>
        <taxon>Tothia</taxon>
    </lineage>
</organism>
<gene>
    <name evidence="15" type="ORF">EJ08DRAFT_716880</name>
</gene>
<evidence type="ECO:0000256" key="6">
    <source>
        <dbReference type="ARBA" id="ARBA00022741"/>
    </source>
</evidence>
<dbReference type="EMBL" id="MU007044">
    <property type="protein sequence ID" value="KAF2429760.1"/>
    <property type="molecule type" value="Genomic_DNA"/>
</dbReference>
<comment type="similarity">
    <text evidence="3">Belongs to the ABC transporter superfamily. ABCB family. Multidrug resistance exporter (TC 3.A.1.201) subfamily.</text>
</comment>
<dbReference type="PANTHER" id="PTHR43394">
    <property type="entry name" value="ATP-DEPENDENT PERMEASE MDL1, MITOCHONDRIAL"/>
    <property type="match status" value="1"/>
</dbReference>
<dbReference type="CDD" id="cd18577">
    <property type="entry name" value="ABC_6TM_Pgp_ABCB1_D1_like"/>
    <property type="match status" value="1"/>
</dbReference>
<dbReference type="InterPro" id="IPR003593">
    <property type="entry name" value="AAA+_ATPase"/>
</dbReference>
<evidence type="ECO:0000259" key="14">
    <source>
        <dbReference type="PROSITE" id="PS50929"/>
    </source>
</evidence>
<dbReference type="GO" id="GO:0016887">
    <property type="term" value="F:ATP hydrolysis activity"/>
    <property type="evidence" value="ECO:0007669"/>
    <property type="project" value="InterPro"/>
</dbReference>
<dbReference type="Pfam" id="PF00005">
    <property type="entry name" value="ABC_tran"/>
    <property type="match status" value="2"/>
</dbReference>
<dbReference type="PROSITE" id="PS50893">
    <property type="entry name" value="ABC_TRANSPORTER_2"/>
    <property type="match status" value="2"/>
</dbReference>
<feature type="transmembrane region" description="Helical" evidence="12">
    <location>
        <begin position="835"/>
        <end position="853"/>
    </location>
</feature>
<dbReference type="FunFam" id="1.20.1560.10:FF:000057">
    <property type="entry name" value="ABC multidrug transporter SitT"/>
    <property type="match status" value="1"/>
</dbReference>
<keyword evidence="10" id="KW-0325">Glycoprotein</keyword>